<comment type="caution">
    <text evidence="1">The sequence shown here is derived from an EMBL/GenBank/DDBJ whole genome shotgun (WGS) entry which is preliminary data.</text>
</comment>
<dbReference type="Proteomes" id="UP001517388">
    <property type="component" value="Unassembled WGS sequence"/>
</dbReference>
<keyword evidence="1" id="KW-0808">Transferase</keyword>
<keyword evidence="2" id="KW-1185">Reference proteome</keyword>
<evidence type="ECO:0000313" key="2">
    <source>
        <dbReference type="Proteomes" id="UP001517388"/>
    </source>
</evidence>
<dbReference type="EMBL" id="VILF01000001">
    <property type="protein sequence ID" value="MTJ41901.1"/>
    <property type="molecule type" value="Genomic_DNA"/>
</dbReference>
<name>A0ACC7S1M5_DOLFA</name>
<evidence type="ECO:0000313" key="1">
    <source>
        <dbReference type="EMBL" id="MTJ41901.1"/>
    </source>
</evidence>
<sequence length="203" mass="23430">MGWKITVTDLHPDQVKGMGWMETDQHTDMLEQVFYPDIVNQDTFKENVSLKYVDMNDIPDELHNKYDFCWSVCALEHLGSINKGLDFIENSLKVLKPGGIAVHTTEYNYTNEPETIDNWPTVIFQNRHFEEIAKRLKNQGYQVAELDFNVGNKPLDRFIDIPPYSVGEGWLSKDTWNDINQGGHLKLTVDGYPCTCFGLIIRK</sequence>
<accession>A0ACC7S1M5</accession>
<gene>
    <name evidence="1" type="ORF">FJR39_01085</name>
</gene>
<keyword evidence="1" id="KW-0489">Methyltransferase</keyword>
<reference evidence="2" key="1">
    <citation type="journal article" date="2020" name="Toxins">
        <title>Phylogenomic Analysis of Secondary Metabolism in the Toxic Cyanobacterial Genera Anabaena, Dolichospermum and Aphanizomenon.</title>
        <authorList>
            <person name="Oesterholm J."/>
            <person name="Popin R.V."/>
            <person name="Fewer D.P."/>
            <person name="Sivonen K."/>
        </authorList>
    </citation>
    <scope>NUCLEOTIDE SEQUENCE [LARGE SCALE GENOMIC DNA]</scope>
    <source>
        <strain evidence="2">UHCC 0037</strain>
    </source>
</reference>
<organism evidence="1 2">
    <name type="scientific">Dolichospermum flos-aquae UHCC 0037</name>
    <dbReference type="NCBI Taxonomy" id="2590026"/>
    <lineage>
        <taxon>Bacteria</taxon>
        <taxon>Bacillati</taxon>
        <taxon>Cyanobacteriota</taxon>
        <taxon>Cyanophyceae</taxon>
        <taxon>Nostocales</taxon>
        <taxon>Aphanizomenonaceae</taxon>
        <taxon>Dolichospermum</taxon>
    </lineage>
</organism>
<proteinExistence type="predicted"/>
<protein>
    <submittedName>
        <fullName evidence="1">Class I SAM-dependent methyltransferase</fullName>
    </submittedName>
</protein>